<dbReference type="Pfam" id="PF08022">
    <property type="entry name" value="FAD_binding_8"/>
    <property type="match status" value="1"/>
</dbReference>
<proteinExistence type="predicted"/>
<feature type="domain" description="FAD-binding 8" evidence="11">
    <location>
        <begin position="300"/>
        <end position="373"/>
    </location>
</feature>
<dbReference type="Pfam" id="PF08030">
    <property type="entry name" value="NAD_binding_6"/>
    <property type="match status" value="1"/>
</dbReference>
<keyword evidence="14" id="KW-1185">Reference proteome</keyword>
<evidence type="ECO:0000259" key="11">
    <source>
        <dbReference type="Pfam" id="PF08022"/>
    </source>
</evidence>
<comment type="caution">
    <text evidence="13">The sequence shown here is derived from an EMBL/GenBank/DDBJ whole genome shotgun (WGS) entry which is preliminary data.</text>
</comment>
<evidence type="ECO:0000259" key="10">
    <source>
        <dbReference type="Pfam" id="PF01794"/>
    </source>
</evidence>
<dbReference type="GO" id="GO:0015677">
    <property type="term" value="P:copper ion import"/>
    <property type="evidence" value="ECO:0007669"/>
    <property type="project" value="TreeGrafter"/>
</dbReference>
<feature type="transmembrane region" description="Helical" evidence="9">
    <location>
        <begin position="167"/>
        <end position="184"/>
    </location>
</feature>
<reference evidence="13 14" key="1">
    <citation type="submission" date="2015-03" db="EMBL/GenBank/DDBJ databases">
        <title>RNA-seq based gene annotation and comparative genomics of four Zymoseptoria species reveal species-specific pathogenicity related genes and transposable element activity.</title>
        <authorList>
            <person name="Grandaubert J."/>
            <person name="Bhattacharyya A."/>
            <person name="Stukenbrock E.H."/>
        </authorList>
    </citation>
    <scope>NUCLEOTIDE SEQUENCE [LARGE SCALE GENOMIC DNA]</scope>
    <source>
        <strain evidence="13 14">Zb18110</strain>
    </source>
</reference>
<dbReference type="SUPFAM" id="SSF52343">
    <property type="entry name" value="Ferredoxin reductase-like, C-terminal NADP-linked domain"/>
    <property type="match status" value="1"/>
</dbReference>
<evidence type="ECO:0000256" key="3">
    <source>
        <dbReference type="ARBA" id="ARBA00022692"/>
    </source>
</evidence>
<dbReference type="InterPro" id="IPR013130">
    <property type="entry name" value="Fe3_Rdtase_TM_dom"/>
</dbReference>
<comment type="subcellular location">
    <subcellularLocation>
        <location evidence="1">Membrane</location>
        <topology evidence="1">Multi-pass membrane protein</topology>
    </subcellularLocation>
</comment>
<sequence length="567" mass="62532">MSHSSGEASPAVQAAEHAREVLFAEWQIKDENTAKFFGFAMAGLVAVFTITHQLDVLFTKEFARSSGSSTAARAMRRTLQLLSRSRIVAGVVLLPGKIVLALLYFGINAGLTFRDRPDRVGFNVLAKRFGWLALCNLCLVMFLGLKNTPLSPLAGRSFDQVNLLHRFCGYTTVALSIIHSVMYVDGLSKYGVLKQILQEPAQYAGIVAGLSMLMIAVTAVGFVRRRQYEIFYAAHIVFVAIVLVAVGLHRPDIGLKALIITIVAAAMWFIDKSLRLSRWLYYGIGNYCVLTPLPGRATRITMHRSMRAQPGSVAFVWIPGVRVFQRHPFTLVSTEPAEFVVQARDGFTKGLYHTACRNPGVKFRAALEGPYGVVPNTHEFDKIVLVAGGSGATFTLALALDWARRRRTPKDLSSLDFIWTVRDKTSLDWLENEIAELHTRSRVNVYLHVSGNGGRDRGSSSDDVDPRFIIEDEETKGSKTIDAEKSTVRHTKNSKSTSSSITISYDVGRPNLASAVRMAMLDLKAEDRVLVAGCGPEALLRDTRKAADDCRVTGAPSITTYLEHYSL</sequence>
<evidence type="ECO:0000256" key="9">
    <source>
        <dbReference type="SAM" id="Phobius"/>
    </source>
</evidence>
<evidence type="ECO:0000256" key="6">
    <source>
        <dbReference type="ARBA" id="ARBA00023002"/>
    </source>
</evidence>
<dbReference type="SFLD" id="SFLDG01168">
    <property type="entry name" value="Ferric_reductase_subgroup_(FRE"/>
    <property type="match status" value="1"/>
</dbReference>
<protein>
    <submittedName>
        <fullName evidence="13">Ferric reductase like transmembrane component like protein</fullName>
    </submittedName>
</protein>
<dbReference type="STRING" id="1047168.A0A0F4GH26"/>
<dbReference type="InterPro" id="IPR013121">
    <property type="entry name" value="Fe_red_NAD-bd_6"/>
</dbReference>
<dbReference type="Proteomes" id="UP000033647">
    <property type="component" value="Unassembled WGS sequence"/>
</dbReference>
<feature type="domain" description="Ferric reductase NAD binding" evidence="12">
    <location>
        <begin position="380"/>
        <end position="547"/>
    </location>
</feature>
<feature type="transmembrane region" description="Helical" evidence="9">
    <location>
        <begin position="36"/>
        <end position="58"/>
    </location>
</feature>
<dbReference type="GO" id="GO:0006826">
    <property type="term" value="P:iron ion transport"/>
    <property type="evidence" value="ECO:0007669"/>
    <property type="project" value="TreeGrafter"/>
</dbReference>
<evidence type="ECO:0000259" key="12">
    <source>
        <dbReference type="Pfam" id="PF08030"/>
    </source>
</evidence>
<feature type="transmembrane region" description="Helical" evidence="9">
    <location>
        <begin position="129"/>
        <end position="146"/>
    </location>
</feature>
<keyword evidence="8 9" id="KW-0472">Membrane</keyword>
<dbReference type="PANTHER" id="PTHR32361">
    <property type="entry name" value="FERRIC/CUPRIC REDUCTASE TRANSMEMBRANE COMPONENT"/>
    <property type="match status" value="1"/>
</dbReference>
<dbReference type="Gene3D" id="3.40.50.80">
    <property type="entry name" value="Nucleotide-binding domain of ferredoxin-NADP reductase (FNR) module"/>
    <property type="match status" value="1"/>
</dbReference>
<keyword evidence="7" id="KW-0406">Ion transport</keyword>
<keyword evidence="2" id="KW-0813">Transport</keyword>
<dbReference type="OrthoDB" id="17725at2759"/>
<evidence type="ECO:0000256" key="7">
    <source>
        <dbReference type="ARBA" id="ARBA00023065"/>
    </source>
</evidence>
<evidence type="ECO:0000313" key="13">
    <source>
        <dbReference type="EMBL" id="KJX96573.1"/>
    </source>
</evidence>
<accession>A0A0F4GH26</accession>
<feature type="transmembrane region" description="Helical" evidence="9">
    <location>
        <begin position="204"/>
        <end position="223"/>
    </location>
</feature>
<evidence type="ECO:0000256" key="4">
    <source>
        <dbReference type="ARBA" id="ARBA00022982"/>
    </source>
</evidence>
<evidence type="ECO:0000256" key="5">
    <source>
        <dbReference type="ARBA" id="ARBA00022989"/>
    </source>
</evidence>
<keyword evidence="5 9" id="KW-1133">Transmembrane helix</keyword>
<evidence type="ECO:0000313" key="14">
    <source>
        <dbReference type="Proteomes" id="UP000033647"/>
    </source>
</evidence>
<dbReference type="PANTHER" id="PTHR32361:SF9">
    <property type="entry name" value="FERRIC REDUCTASE TRANSMEMBRANE COMPONENT 3-RELATED"/>
    <property type="match status" value="1"/>
</dbReference>
<dbReference type="EMBL" id="LAFY01000605">
    <property type="protein sequence ID" value="KJX96573.1"/>
    <property type="molecule type" value="Genomic_DNA"/>
</dbReference>
<dbReference type="InterPro" id="IPR039261">
    <property type="entry name" value="FNR_nucleotide-bd"/>
</dbReference>
<feature type="transmembrane region" description="Helical" evidence="9">
    <location>
        <begin position="253"/>
        <end position="270"/>
    </location>
</feature>
<dbReference type="InterPro" id="IPR051410">
    <property type="entry name" value="Ferric/Cupric_Reductase"/>
</dbReference>
<feature type="domain" description="Ferric oxidoreductase" evidence="10">
    <location>
        <begin position="129"/>
        <end position="246"/>
    </location>
</feature>
<dbReference type="InterPro" id="IPR013112">
    <property type="entry name" value="FAD-bd_8"/>
</dbReference>
<dbReference type="CDD" id="cd06186">
    <property type="entry name" value="NOX_Duox_like_FAD_NADP"/>
    <property type="match status" value="1"/>
</dbReference>
<name>A0A0F4GH26_9PEZI</name>
<feature type="transmembrane region" description="Helical" evidence="9">
    <location>
        <begin position="87"/>
        <end position="109"/>
    </location>
</feature>
<dbReference type="SFLD" id="SFLDS00052">
    <property type="entry name" value="Ferric_Reductase_Domain"/>
    <property type="match status" value="1"/>
</dbReference>
<keyword evidence="3 9" id="KW-0812">Transmembrane</keyword>
<dbReference type="GO" id="GO:0005886">
    <property type="term" value="C:plasma membrane"/>
    <property type="evidence" value="ECO:0007669"/>
    <property type="project" value="TreeGrafter"/>
</dbReference>
<keyword evidence="4" id="KW-0249">Electron transport</keyword>
<evidence type="ECO:0000256" key="2">
    <source>
        <dbReference type="ARBA" id="ARBA00022448"/>
    </source>
</evidence>
<dbReference type="Pfam" id="PF01794">
    <property type="entry name" value="Ferric_reduct"/>
    <property type="match status" value="1"/>
</dbReference>
<evidence type="ECO:0000256" key="1">
    <source>
        <dbReference type="ARBA" id="ARBA00004141"/>
    </source>
</evidence>
<dbReference type="GO" id="GO:0006879">
    <property type="term" value="P:intracellular iron ion homeostasis"/>
    <property type="evidence" value="ECO:0007669"/>
    <property type="project" value="TreeGrafter"/>
</dbReference>
<feature type="transmembrane region" description="Helical" evidence="9">
    <location>
        <begin position="279"/>
        <end position="297"/>
    </location>
</feature>
<evidence type="ECO:0000256" key="8">
    <source>
        <dbReference type="ARBA" id="ARBA00023136"/>
    </source>
</evidence>
<organism evidence="13 14">
    <name type="scientific">Zymoseptoria brevis</name>
    <dbReference type="NCBI Taxonomy" id="1047168"/>
    <lineage>
        <taxon>Eukaryota</taxon>
        <taxon>Fungi</taxon>
        <taxon>Dikarya</taxon>
        <taxon>Ascomycota</taxon>
        <taxon>Pezizomycotina</taxon>
        <taxon>Dothideomycetes</taxon>
        <taxon>Dothideomycetidae</taxon>
        <taxon>Mycosphaerellales</taxon>
        <taxon>Mycosphaerellaceae</taxon>
        <taxon>Zymoseptoria</taxon>
    </lineage>
</organism>
<dbReference type="GO" id="GO:0000293">
    <property type="term" value="F:ferric-chelate reductase activity"/>
    <property type="evidence" value="ECO:0007669"/>
    <property type="project" value="UniProtKB-ARBA"/>
</dbReference>
<feature type="transmembrane region" description="Helical" evidence="9">
    <location>
        <begin position="230"/>
        <end position="247"/>
    </location>
</feature>
<keyword evidence="6" id="KW-0560">Oxidoreductase</keyword>
<dbReference type="AlphaFoldDB" id="A0A0F4GH26"/>
<gene>
    <name evidence="13" type="ORF">TI39_contig613g00009</name>
</gene>